<keyword evidence="2" id="KW-0812">Transmembrane</keyword>
<evidence type="ECO:0000256" key="1">
    <source>
        <dbReference type="SAM" id="MobiDB-lite"/>
    </source>
</evidence>
<evidence type="ECO:0000259" key="3">
    <source>
        <dbReference type="Pfam" id="PF03703"/>
    </source>
</evidence>
<dbReference type="Pfam" id="PF03703">
    <property type="entry name" value="bPH_2"/>
    <property type="match status" value="1"/>
</dbReference>
<keyword evidence="2" id="KW-1133">Transmembrane helix</keyword>
<gene>
    <name evidence="4" type="ORF">FHR37_000812</name>
</gene>
<keyword evidence="5" id="KW-1185">Reference proteome</keyword>
<name>A0ABX2S103_9ACTN</name>
<evidence type="ECO:0000313" key="5">
    <source>
        <dbReference type="Proteomes" id="UP000533017"/>
    </source>
</evidence>
<feature type="transmembrane region" description="Helical" evidence="2">
    <location>
        <begin position="47"/>
        <end position="68"/>
    </location>
</feature>
<comment type="caution">
    <text evidence="4">The sequence shown here is derived from an EMBL/GenBank/DDBJ whole genome shotgun (WGS) entry which is preliminary data.</text>
</comment>
<accession>A0ABX2S103</accession>
<dbReference type="InterPro" id="IPR005182">
    <property type="entry name" value="YdbS-like_PH"/>
</dbReference>
<evidence type="ECO:0000256" key="2">
    <source>
        <dbReference type="SAM" id="Phobius"/>
    </source>
</evidence>
<feature type="region of interest" description="Disordered" evidence="1">
    <location>
        <begin position="155"/>
        <end position="198"/>
    </location>
</feature>
<dbReference type="Proteomes" id="UP000533017">
    <property type="component" value="Unassembled WGS sequence"/>
</dbReference>
<organism evidence="4 5">
    <name type="scientific">Actinopolymorpha cephalotaxi</name>
    <dbReference type="NCBI Taxonomy" id="504797"/>
    <lineage>
        <taxon>Bacteria</taxon>
        <taxon>Bacillati</taxon>
        <taxon>Actinomycetota</taxon>
        <taxon>Actinomycetes</taxon>
        <taxon>Propionibacteriales</taxon>
        <taxon>Actinopolymorphaceae</taxon>
        <taxon>Actinopolymorpha</taxon>
    </lineage>
</organism>
<feature type="domain" description="YdbS-like PH" evidence="3">
    <location>
        <begin position="73"/>
        <end position="142"/>
    </location>
</feature>
<protein>
    <submittedName>
        <fullName evidence="4">Membrane protein YdbT with pleckstrin-like domain</fullName>
    </submittedName>
</protein>
<evidence type="ECO:0000313" key="4">
    <source>
        <dbReference type="EMBL" id="NYH81961.1"/>
    </source>
</evidence>
<feature type="transmembrane region" description="Helical" evidence="2">
    <location>
        <begin position="20"/>
        <end position="41"/>
    </location>
</feature>
<dbReference type="RefSeq" id="WP_237769021.1">
    <property type="nucleotide sequence ID" value="NZ_FOOI01000016.1"/>
</dbReference>
<dbReference type="EMBL" id="JACBZA010000001">
    <property type="protein sequence ID" value="NYH81961.1"/>
    <property type="molecule type" value="Genomic_DNA"/>
</dbReference>
<sequence>MRHLLADEGEVVVDEVRHHWVVFIIPVLECVGALLLLGAMINLPVNMAWVPFIAALVLLAHAGARALIEHMDRFVITNMRVFRVSGVMTKKIATTPIMRILDITVDKPFVGRILGYGHFIFESAAQEQGLRDIKFVGKPDQRDLTIQRLLQRSGLRATAKEDEGDGSSSTNVKAPAGARPRANHPRRPGPPTARRFPR</sequence>
<reference evidence="4 5" key="1">
    <citation type="submission" date="2020-07" db="EMBL/GenBank/DDBJ databases">
        <title>Sequencing the genomes of 1000 actinobacteria strains.</title>
        <authorList>
            <person name="Klenk H.-P."/>
        </authorList>
    </citation>
    <scope>NUCLEOTIDE SEQUENCE [LARGE SCALE GENOMIC DNA]</scope>
    <source>
        <strain evidence="4 5">DSM 45117</strain>
    </source>
</reference>
<keyword evidence="2" id="KW-0472">Membrane</keyword>
<proteinExistence type="predicted"/>